<protein>
    <submittedName>
        <fullName evidence="1">Uncharacterized protein</fullName>
    </submittedName>
</protein>
<reference evidence="1" key="1">
    <citation type="submission" date="2020-05" db="EMBL/GenBank/DDBJ databases">
        <authorList>
            <person name="Chiriac C."/>
            <person name="Salcher M."/>
            <person name="Ghai R."/>
            <person name="Kavagutti S V."/>
        </authorList>
    </citation>
    <scope>NUCLEOTIDE SEQUENCE</scope>
</reference>
<organism evidence="1">
    <name type="scientific">uncultured Caudovirales phage</name>
    <dbReference type="NCBI Taxonomy" id="2100421"/>
    <lineage>
        <taxon>Viruses</taxon>
        <taxon>Duplodnaviria</taxon>
        <taxon>Heunggongvirae</taxon>
        <taxon>Uroviricota</taxon>
        <taxon>Caudoviricetes</taxon>
        <taxon>Peduoviridae</taxon>
        <taxon>Maltschvirus</taxon>
        <taxon>Maltschvirus maltsch</taxon>
    </lineage>
</organism>
<gene>
    <name evidence="1" type="ORF">UFOVP71_252</name>
</gene>
<evidence type="ECO:0000313" key="1">
    <source>
        <dbReference type="EMBL" id="CAB4241714.1"/>
    </source>
</evidence>
<sequence length="62" mass="7094">MTTSWTVIVEENPDNPEELILPLPQELLDMQGWGEGTTLQWIDNKDGTWSIKKMEVSDGNDF</sequence>
<dbReference type="EMBL" id="LR797824">
    <property type="protein sequence ID" value="CAB4241714.1"/>
    <property type="molecule type" value="Genomic_DNA"/>
</dbReference>
<name>A0A6J5TBP3_9CAUD</name>
<proteinExistence type="predicted"/>
<accession>A0A6J5TBP3</accession>